<dbReference type="PANTHER" id="PTHR33734:SF22">
    <property type="entry name" value="MEMBRANE-BOUND LYTIC MUREIN TRANSGLYCOSYLASE D"/>
    <property type="match status" value="1"/>
</dbReference>
<keyword evidence="4" id="KW-1185">Reference proteome</keyword>
<dbReference type="PROSITE" id="PS51257">
    <property type="entry name" value="PROKAR_LIPOPROTEIN"/>
    <property type="match status" value="1"/>
</dbReference>
<dbReference type="CDD" id="cd00118">
    <property type="entry name" value="LysM"/>
    <property type="match status" value="1"/>
</dbReference>
<proteinExistence type="predicted"/>
<dbReference type="Pfam" id="PF01476">
    <property type="entry name" value="LysM"/>
    <property type="match status" value="1"/>
</dbReference>
<evidence type="ECO:0000256" key="1">
    <source>
        <dbReference type="SAM" id="MobiDB-lite"/>
    </source>
</evidence>
<dbReference type="EMBL" id="JACHFD010000008">
    <property type="protein sequence ID" value="MBB5351750.1"/>
    <property type="molecule type" value="Genomic_DNA"/>
</dbReference>
<comment type="caution">
    <text evidence="3">The sequence shown here is derived from an EMBL/GenBank/DDBJ whole genome shotgun (WGS) entry which is preliminary data.</text>
</comment>
<reference evidence="3 4" key="1">
    <citation type="submission" date="2020-08" db="EMBL/GenBank/DDBJ databases">
        <title>Genomic Encyclopedia of Type Strains, Phase IV (KMG-IV): sequencing the most valuable type-strain genomes for metagenomic binning, comparative biology and taxonomic classification.</title>
        <authorList>
            <person name="Goeker M."/>
        </authorList>
    </citation>
    <scope>NUCLEOTIDE SEQUENCE [LARGE SCALE GENOMIC DNA]</scope>
    <source>
        <strain evidence="3 4">YC6886</strain>
    </source>
</reference>
<dbReference type="PANTHER" id="PTHR33734">
    <property type="entry name" value="LYSM DOMAIN-CONTAINING GPI-ANCHORED PROTEIN 2"/>
    <property type="match status" value="1"/>
</dbReference>
<accession>A0A840VCX9</accession>
<dbReference type="Proteomes" id="UP000557717">
    <property type="component" value="Unassembled WGS sequence"/>
</dbReference>
<sequence length="285" mass="31827">MMKRRNDRPFWRVGLTMALVGGLVSCRRAGSDEAGDRISGISVPQEGFSFSSREYRESDFTAWMSKAELQVTQDRLPQDMYLARVEGRLDRGRTEYRGVMAVFPRDRFDQWAVMWGLDEDELFEWEVSLLRAGFQRQEMQVFADSMGRSLHQMVWLQPRGVAEDGEASVTAVAAEPGELADEIRAGVPESAEAPGELSEAAARAEQNDEVSRPAESSSADSREERREEPSGRAREYVVRPGDTLSGIAKRYGVSVAQIKRDNGLRSDMLRIGQKLSIKGGSGAKR</sequence>
<dbReference type="AlphaFoldDB" id="A0A840VCX9"/>
<organism evidence="3 4">
    <name type="scientific">Haloferula luteola</name>
    <dbReference type="NCBI Taxonomy" id="595692"/>
    <lineage>
        <taxon>Bacteria</taxon>
        <taxon>Pseudomonadati</taxon>
        <taxon>Verrucomicrobiota</taxon>
        <taxon>Verrucomicrobiia</taxon>
        <taxon>Verrucomicrobiales</taxon>
        <taxon>Verrucomicrobiaceae</taxon>
        <taxon>Haloferula</taxon>
    </lineage>
</organism>
<feature type="domain" description="LysM" evidence="2">
    <location>
        <begin position="234"/>
        <end position="277"/>
    </location>
</feature>
<dbReference type="InterPro" id="IPR036779">
    <property type="entry name" value="LysM_dom_sf"/>
</dbReference>
<gene>
    <name evidence="3" type="ORF">HNR46_001989</name>
</gene>
<dbReference type="Gene3D" id="3.10.350.10">
    <property type="entry name" value="LysM domain"/>
    <property type="match status" value="1"/>
</dbReference>
<evidence type="ECO:0000313" key="3">
    <source>
        <dbReference type="EMBL" id="MBB5351750.1"/>
    </source>
</evidence>
<dbReference type="GO" id="GO:0008932">
    <property type="term" value="F:lytic endotransglycosylase activity"/>
    <property type="evidence" value="ECO:0007669"/>
    <property type="project" value="TreeGrafter"/>
</dbReference>
<evidence type="ECO:0000313" key="4">
    <source>
        <dbReference type="Proteomes" id="UP000557717"/>
    </source>
</evidence>
<feature type="region of interest" description="Disordered" evidence="1">
    <location>
        <begin position="189"/>
        <end position="238"/>
    </location>
</feature>
<dbReference type="PROSITE" id="PS51782">
    <property type="entry name" value="LYSM"/>
    <property type="match status" value="1"/>
</dbReference>
<dbReference type="SUPFAM" id="SSF54106">
    <property type="entry name" value="LysM domain"/>
    <property type="match status" value="1"/>
</dbReference>
<dbReference type="SMART" id="SM00257">
    <property type="entry name" value="LysM"/>
    <property type="match status" value="1"/>
</dbReference>
<name>A0A840VCX9_9BACT</name>
<protein>
    <submittedName>
        <fullName evidence="3">LysM repeat protein</fullName>
    </submittedName>
</protein>
<evidence type="ECO:0000259" key="2">
    <source>
        <dbReference type="PROSITE" id="PS51782"/>
    </source>
</evidence>
<feature type="compositionally biased region" description="Basic and acidic residues" evidence="1">
    <location>
        <begin position="220"/>
        <end position="237"/>
    </location>
</feature>
<dbReference type="InterPro" id="IPR018392">
    <property type="entry name" value="LysM"/>
</dbReference>